<evidence type="ECO:0008006" key="3">
    <source>
        <dbReference type="Google" id="ProtNLM"/>
    </source>
</evidence>
<proteinExistence type="predicted"/>
<dbReference type="InterPro" id="IPR038555">
    <property type="entry name" value="Zincin_1_sf"/>
</dbReference>
<dbReference type="InterPro" id="IPR010428">
    <property type="entry name" value="Zincin_1"/>
</dbReference>
<dbReference type="EMBL" id="MFEG01000061">
    <property type="protein sequence ID" value="OGE74540.1"/>
    <property type="molecule type" value="Genomic_DNA"/>
</dbReference>
<dbReference type="AlphaFoldDB" id="A0A1F5NAT9"/>
<name>A0A1F5NAT9_9BACT</name>
<protein>
    <recommendedName>
        <fullName evidence="3">Metallopeptidase family protein</fullName>
    </recommendedName>
</protein>
<evidence type="ECO:0000313" key="2">
    <source>
        <dbReference type="Proteomes" id="UP000176547"/>
    </source>
</evidence>
<comment type="caution">
    <text evidence="1">The sequence shown here is derived from an EMBL/GenBank/DDBJ whole genome shotgun (WGS) entry which is preliminary data.</text>
</comment>
<dbReference type="CDD" id="cd12952">
    <property type="entry name" value="MMP_ACEL2062"/>
    <property type="match status" value="1"/>
</dbReference>
<reference evidence="1 2" key="1">
    <citation type="journal article" date="2016" name="Nat. Commun.">
        <title>Thousands of microbial genomes shed light on interconnected biogeochemical processes in an aquifer system.</title>
        <authorList>
            <person name="Anantharaman K."/>
            <person name="Brown C.T."/>
            <person name="Hug L.A."/>
            <person name="Sharon I."/>
            <person name="Castelle C.J."/>
            <person name="Probst A.J."/>
            <person name="Thomas B.C."/>
            <person name="Singh A."/>
            <person name="Wilkins M.J."/>
            <person name="Karaoz U."/>
            <person name="Brodie E.L."/>
            <person name="Williams K.H."/>
            <person name="Hubbard S.S."/>
            <person name="Banfield J.F."/>
        </authorList>
    </citation>
    <scope>NUCLEOTIDE SEQUENCE [LARGE SCALE GENOMIC DNA]</scope>
</reference>
<sequence length="132" mass="14909">MPVNIPKIEFERLVREAILDLPPRIRSYMENVAVVIEDDATQQQRSRGNAGGGLLLGLYEGTPRTKRGPYYTLALPDKITIFQKPLQFVSQSVGELREQVTATVRHEIAHHFGFDEGGARQVSRKRGVKRKP</sequence>
<dbReference type="SUPFAM" id="SSF55486">
    <property type="entry name" value="Metalloproteases ('zincins'), catalytic domain"/>
    <property type="match status" value="1"/>
</dbReference>
<accession>A0A1F5NAT9</accession>
<gene>
    <name evidence="1" type="ORF">A3K06_02235</name>
</gene>
<organism evidence="1 2">
    <name type="scientific">Candidatus Doudnabacteria bacterium RIFCSPHIGHO2_01_52_17</name>
    <dbReference type="NCBI Taxonomy" id="1817820"/>
    <lineage>
        <taxon>Bacteria</taxon>
        <taxon>Candidatus Doudnaibacteriota</taxon>
    </lineage>
</organism>
<dbReference type="Pfam" id="PF06262">
    <property type="entry name" value="Zincin_1"/>
    <property type="match status" value="1"/>
</dbReference>
<dbReference type="Gene3D" id="3.30.2010.20">
    <property type="match status" value="1"/>
</dbReference>
<evidence type="ECO:0000313" key="1">
    <source>
        <dbReference type="EMBL" id="OGE74540.1"/>
    </source>
</evidence>
<dbReference type="Proteomes" id="UP000176547">
    <property type="component" value="Unassembled WGS sequence"/>
</dbReference>